<evidence type="ECO:0000256" key="1">
    <source>
        <dbReference type="SAM" id="MobiDB-lite"/>
    </source>
</evidence>
<reference evidence="3 4" key="1">
    <citation type="submission" date="2011-12" db="EMBL/GenBank/DDBJ databases">
        <title>Whole genome shotgun sequence of Arthrobacter globiformis NBRC 12137.</title>
        <authorList>
            <person name="Miyazawa S."/>
            <person name="Hosoyama A."/>
            <person name="Tsuchikane K."/>
            <person name="Katsumata H."/>
            <person name="Yamazaki S."/>
            <person name="Fujita N."/>
        </authorList>
    </citation>
    <scope>NUCLEOTIDE SEQUENCE [LARGE SCALE GENOMIC DNA]</scope>
    <source>
        <strain evidence="3 4">NBRC 12137</strain>
    </source>
</reference>
<organism evidence="3 4">
    <name type="scientific">Arthrobacter globiformis (strain ATCC 8010 / DSM 20124 / JCM 1332 / NBRC 12137 / NCIMB 8907 / NRRL B-2979 / 168)</name>
    <dbReference type="NCBI Taxonomy" id="1077972"/>
    <lineage>
        <taxon>Bacteria</taxon>
        <taxon>Bacillati</taxon>
        <taxon>Actinomycetota</taxon>
        <taxon>Actinomycetes</taxon>
        <taxon>Micrococcales</taxon>
        <taxon>Micrococcaceae</taxon>
        <taxon>Arthrobacter</taxon>
    </lineage>
</organism>
<gene>
    <name evidence="3" type="ORF">ARGLB_085_01890</name>
</gene>
<comment type="caution">
    <text evidence="3">The sequence shown here is derived from an EMBL/GenBank/DDBJ whole genome shotgun (WGS) entry which is preliminary data.</text>
</comment>
<proteinExistence type="predicted"/>
<evidence type="ECO:0000256" key="2">
    <source>
        <dbReference type="SAM" id="Phobius"/>
    </source>
</evidence>
<sequence>MPAAGSSQSAAPGVTPSADASPFAKITGLTGGAGLRGRSAAGVAGGVWGSAQLAGPNNMATMSSPYTRGPAESAVMGISRSGTIEPQVWWGAGLLALAGVAGVAAVRIRRSL</sequence>
<keyword evidence="2" id="KW-0472">Membrane</keyword>
<evidence type="ECO:0000313" key="4">
    <source>
        <dbReference type="Proteomes" id="UP000003828"/>
    </source>
</evidence>
<evidence type="ECO:0000313" key="3">
    <source>
        <dbReference type="EMBL" id="GAB15505.1"/>
    </source>
</evidence>
<protein>
    <submittedName>
        <fullName evidence="3">Uncharacterized protein</fullName>
    </submittedName>
</protein>
<dbReference type="STRING" id="1077972.ARGLB_085_01890"/>
<feature type="transmembrane region" description="Helical" evidence="2">
    <location>
        <begin position="88"/>
        <end position="108"/>
    </location>
</feature>
<accession>H0QS19</accession>
<dbReference type="Proteomes" id="UP000003828">
    <property type="component" value="Unassembled WGS sequence"/>
</dbReference>
<keyword evidence="4" id="KW-1185">Reference proteome</keyword>
<keyword evidence="2" id="KW-0812">Transmembrane</keyword>
<feature type="region of interest" description="Disordered" evidence="1">
    <location>
        <begin position="1"/>
        <end position="22"/>
    </location>
</feature>
<name>H0QS19_ARTG1</name>
<feature type="compositionally biased region" description="Low complexity" evidence="1">
    <location>
        <begin position="1"/>
        <end position="13"/>
    </location>
</feature>
<keyword evidence="2" id="KW-1133">Transmembrane helix</keyword>
<dbReference type="EMBL" id="BAEG01000085">
    <property type="protein sequence ID" value="GAB15505.1"/>
    <property type="molecule type" value="Genomic_DNA"/>
</dbReference>
<dbReference type="AlphaFoldDB" id="H0QS19"/>